<evidence type="ECO:0000313" key="2">
    <source>
        <dbReference type="EMBL" id="KAK4122090.1"/>
    </source>
</evidence>
<organism evidence="2 3">
    <name type="scientific">Parathielavia appendiculata</name>
    <dbReference type="NCBI Taxonomy" id="2587402"/>
    <lineage>
        <taxon>Eukaryota</taxon>
        <taxon>Fungi</taxon>
        <taxon>Dikarya</taxon>
        <taxon>Ascomycota</taxon>
        <taxon>Pezizomycotina</taxon>
        <taxon>Sordariomycetes</taxon>
        <taxon>Sordariomycetidae</taxon>
        <taxon>Sordariales</taxon>
        <taxon>Chaetomiaceae</taxon>
        <taxon>Parathielavia</taxon>
    </lineage>
</organism>
<keyword evidence="3" id="KW-1185">Reference proteome</keyword>
<gene>
    <name evidence="2" type="ORF">N657DRAFT_490904</name>
</gene>
<dbReference type="RefSeq" id="XP_062645861.1">
    <property type="nucleotide sequence ID" value="XM_062787620.1"/>
</dbReference>
<feature type="compositionally biased region" description="Polar residues" evidence="1">
    <location>
        <begin position="149"/>
        <end position="172"/>
    </location>
</feature>
<dbReference type="EMBL" id="MU853231">
    <property type="protein sequence ID" value="KAK4122090.1"/>
    <property type="molecule type" value="Genomic_DNA"/>
</dbReference>
<dbReference type="AlphaFoldDB" id="A0AAN6Z1H2"/>
<feature type="compositionally biased region" description="Low complexity" evidence="1">
    <location>
        <begin position="236"/>
        <end position="247"/>
    </location>
</feature>
<dbReference type="Proteomes" id="UP001302602">
    <property type="component" value="Unassembled WGS sequence"/>
</dbReference>
<sequence length="265" mass="29406">MTSRSNLWTSIKWSFRKSSIRGSFPEMENVKTTLDLLVATVHSEATAKAVQFGGRRLRQTIKHHVDALEELQIQLSDARRLSGSMSAQSSISELKLHETLTELGLSIYLRSVVPDPAQPPLFAYEDKLQVRTRPHAPLPRQRRPEESIQIMTTNSHSQTTSLPSSRHFSSPVRQPPRVSRMGPSRSTSSGLNLEKRGGPPSRPGKPQPNQHTSITRGSTSRRSIARSPNPANQSTSLSRSSPSSRPPLDARQLESRLNLNSKAGR</sequence>
<comment type="caution">
    <text evidence="2">The sequence shown here is derived from an EMBL/GenBank/DDBJ whole genome shotgun (WGS) entry which is preliminary data.</text>
</comment>
<feature type="compositionally biased region" description="Polar residues" evidence="1">
    <location>
        <begin position="255"/>
        <end position="265"/>
    </location>
</feature>
<accession>A0AAN6Z1H2</accession>
<proteinExistence type="predicted"/>
<reference evidence="2" key="1">
    <citation type="journal article" date="2023" name="Mol. Phylogenet. Evol.">
        <title>Genome-scale phylogeny and comparative genomics of the fungal order Sordariales.</title>
        <authorList>
            <person name="Hensen N."/>
            <person name="Bonometti L."/>
            <person name="Westerberg I."/>
            <person name="Brannstrom I.O."/>
            <person name="Guillou S."/>
            <person name="Cros-Aarteil S."/>
            <person name="Calhoun S."/>
            <person name="Haridas S."/>
            <person name="Kuo A."/>
            <person name="Mondo S."/>
            <person name="Pangilinan J."/>
            <person name="Riley R."/>
            <person name="LaButti K."/>
            <person name="Andreopoulos B."/>
            <person name="Lipzen A."/>
            <person name="Chen C."/>
            <person name="Yan M."/>
            <person name="Daum C."/>
            <person name="Ng V."/>
            <person name="Clum A."/>
            <person name="Steindorff A."/>
            <person name="Ohm R.A."/>
            <person name="Martin F."/>
            <person name="Silar P."/>
            <person name="Natvig D.O."/>
            <person name="Lalanne C."/>
            <person name="Gautier V."/>
            <person name="Ament-Velasquez S.L."/>
            <person name="Kruys A."/>
            <person name="Hutchinson M.I."/>
            <person name="Powell A.J."/>
            <person name="Barry K."/>
            <person name="Miller A.N."/>
            <person name="Grigoriev I.V."/>
            <person name="Debuchy R."/>
            <person name="Gladieux P."/>
            <person name="Hiltunen Thoren M."/>
            <person name="Johannesson H."/>
        </authorList>
    </citation>
    <scope>NUCLEOTIDE SEQUENCE</scope>
    <source>
        <strain evidence="2">CBS 731.68</strain>
    </source>
</reference>
<protein>
    <submittedName>
        <fullName evidence="2">Uncharacterized protein</fullName>
    </submittedName>
</protein>
<feature type="region of interest" description="Disordered" evidence="1">
    <location>
        <begin position="124"/>
        <end position="265"/>
    </location>
</feature>
<evidence type="ECO:0000313" key="3">
    <source>
        <dbReference type="Proteomes" id="UP001302602"/>
    </source>
</evidence>
<dbReference type="GeneID" id="87824390"/>
<reference evidence="2" key="2">
    <citation type="submission" date="2023-05" db="EMBL/GenBank/DDBJ databases">
        <authorList>
            <consortium name="Lawrence Berkeley National Laboratory"/>
            <person name="Steindorff A."/>
            <person name="Hensen N."/>
            <person name="Bonometti L."/>
            <person name="Westerberg I."/>
            <person name="Brannstrom I.O."/>
            <person name="Guillou S."/>
            <person name="Cros-Aarteil S."/>
            <person name="Calhoun S."/>
            <person name="Haridas S."/>
            <person name="Kuo A."/>
            <person name="Mondo S."/>
            <person name="Pangilinan J."/>
            <person name="Riley R."/>
            <person name="Labutti K."/>
            <person name="Andreopoulos B."/>
            <person name="Lipzen A."/>
            <person name="Chen C."/>
            <person name="Yanf M."/>
            <person name="Daum C."/>
            <person name="Ng V."/>
            <person name="Clum A."/>
            <person name="Ohm R."/>
            <person name="Martin F."/>
            <person name="Silar P."/>
            <person name="Natvig D."/>
            <person name="Lalanne C."/>
            <person name="Gautier V."/>
            <person name="Ament-Velasquez S.L."/>
            <person name="Kruys A."/>
            <person name="Hutchinson M.I."/>
            <person name="Powell A.J."/>
            <person name="Barry K."/>
            <person name="Miller A.N."/>
            <person name="Grigoriev I.V."/>
            <person name="Debuchy R."/>
            <person name="Gladieux P."/>
            <person name="Thoren M.H."/>
            <person name="Johannesson H."/>
        </authorList>
    </citation>
    <scope>NUCLEOTIDE SEQUENCE</scope>
    <source>
        <strain evidence="2">CBS 731.68</strain>
    </source>
</reference>
<evidence type="ECO:0000256" key="1">
    <source>
        <dbReference type="SAM" id="MobiDB-lite"/>
    </source>
</evidence>
<name>A0AAN6Z1H2_9PEZI</name>
<feature type="compositionally biased region" description="Low complexity" evidence="1">
    <location>
        <begin position="212"/>
        <end position="227"/>
    </location>
</feature>